<accession>A0A6M3IGG0</accession>
<evidence type="ECO:0000313" key="1">
    <source>
        <dbReference type="EMBL" id="QJA56504.1"/>
    </source>
</evidence>
<sequence length="115" mass="12325">MDFDAILTLTITQNGQETEYPYTIDQAPAKRKQLGAVVVADATVDKLIDFSDVIVSVEELWVISDNKLSIKINDSANDALPACKKLIISEGTAITKIYCSNASGNDATVDIFAAG</sequence>
<name>A0A6M3IGG0_9ZZZZ</name>
<reference evidence="1" key="1">
    <citation type="submission" date="2020-03" db="EMBL/GenBank/DDBJ databases">
        <title>The deep terrestrial virosphere.</title>
        <authorList>
            <person name="Holmfeldt K."/>
            <person name="Nilsson E."/>
            <person name="Simone D."/>
            <person name="Lopez-Fernandez M."/>
            <person name="Wu X."/>
            <person name="de Brujin I."/>
            <person name="Lundin D."/>
            <person name="Andersson A."/>
            <person name="Bertilsson S."/>
            <person name="Dopson M."/>
        </authorList>
    </citation>
    <scope>NUCLEOTIDE SEQUENCE</scope>
    <source>
        <strain evidence="1">MM415B01830</strain>
    </source>
</reference>
<organism evidence="1">
    <name type="scientific">viral metagenome</name>
    <dbReference type="NCBI Taxonomy" id="1070528"/>
    <lineage>
        <taxon>unclassified sequences</taxon>
        <taxon>metagenomes</taxon>
        <taxon>organismal metagenomes</taxon>
    </lineage>
</organism>
<proteinExistence type="predicted"/>
<dbReference type="AlphaFoldDB" id="A0A6M3IGG0"/>
<dbReference type="EMBL" id="MT141223">
    <property type="protein sequence ID" value="QJA56504.1"/>
    <property type="molecule type" value="Genomic_DNA"/>
</dbReference>
<gene>
    <name evidence="1" type="ORF">MM415B01830_0005</name>
</gene>
<protein>
    <submittedName>
        <fullName evidence="1">Uncharacterized protein</fullName>
    </submittedName>
</protein>